<organism evidence="3 4">
    <name type="scientific">Silvimonas terrae</name>
    <dbReference type="NCBI Taxonomy" id="300266"/>
    <lineage>
        <taxon>Bacteria</taxon>
        <taxon>Pseudomonadati</taxon>
        <taxon>Pseudomonadota</taxon>
        <taxon>Betaproteobacteria</taxon>
        <taxon>Neisseriales</taxon>
        <taxon>Chitinibacteraceae</taxon>
        <taxon>Silvimonas</taxon>
    </lineage>
</organism>
<feature type="transmembrane region" description="Helical" evidence="1">
    <location>
        <begin position="17"/>
        <end position="35"/>
    </location>
</feature>
<dbReference type="InterPro" id="IPR002048">
    <property type="entry name" value="EF_hand_dom"/>
</dbReference>
<sequence>MFDLPLDSLWLKRLRRWPLGGCMLAAQAALLLYGATHLQRPRDLLLLLVLAAAMSGWAWVHHRRRYLLLQGTPLARIGSAPQGYVQIAGCAQSLDDGPLVCPGVDMRCVWYELVVEEIPAGGRQYQHVQTLQSAHGFLLADATGRCLIDPDSAEIRTTDTVVERKDDYRYTARLICDGDPIYAIGEFVSVREQPVDMKLAVSQKLAEWKQDRADLLRRFDTDRNGEIDEKEWNAARQAAEREVGDETAEAQMQAPANVMRASQDGRPFLVATEDPAAGITRNRRWAWLHLALMIGTLSGTLNLAHHPERIPQRHANSTTSSNATP</sequence>
<reference evidence="3 4" key="1">
    <citation type="submission" date="2020-08" db="EMBL/GenBank/DDBJ databases">
        <title>Genomic Encyclopedia of Type Strains, Phase IV (KMG-IV): sequencing the most valuable type-strain genomes for metagenomic binning, comparative biology and taxonomic classification.</title>
        <authorList>
            <person name="Goeker M."/>
        </authorList>
    </citation>
    <scope>NUCLEOTIDE SEQUENCE [LARGE SCALE GENOMIC DNA]</scope>
    <source>
        <strain evidence="3 4">DSM 18233</strain>
    </source>
</reference>
<evidence type="ECO:0000259" key="2">
    <source>
        <dbReference type="PROSITE" id="PS50222"/>
    </source>
</evidence>
<dbReference type="GO" id="GO:0005509">
    <property type="term" value="F:calcium ion binding"/>
    <property type="evidence" value="ECO:0007669"/>
    <property type="project" value="InterPro"/>
</dbReference>
<evidence type="ECO:0000313" key="4">
    <source>
        <dbReference type="Proteomes" id="UP000543030"/>
    </source>
</evidence>
<proteinExistence type="predicted"/>
<dbReference type="EMBL" id="JACHHN010000004">
    <property type="protein sequence ID" value="MBB5191382.1"/>
    <property type="molecule type" value="Genomic_DNA"/>
</dbReference>
<dbReference type="Proteomes" id="UP000543030">
    <property type="component" value="Unassembled WGS sequence"/>
</dbReference>
<dbReference type="InterPro" id="IPR018247">
    <property type="entry name" value="EF_Hand_1_Ca_BS"/>
</dbReference>
<name>A0A840RGG3_9NEIS</name>
<dbReference type="PROSITE" id="PS50222">
    <property type="entry name" value="EF_HAND_2"/>
    <property type="match status" value="1"/>
</dbReference>
<evidence type="ECO:0000256" key="1">
    <source>
        <dbReference type="SAM" id="Phobius"/>
    </source>
</evidence>
<dbReference type="AlphaFoldDB" id="A0A840RGG3"/>
<keyword evidence="1" id="KW-0472">Membrane</keyword>
<gene>
    <name evidence="3" type="ORF">HNQ50_002112</name>
</gene>
<protein>
    <recommendedName>
        <fullName evidence="2">EF-hand domain-containing protein</fullName>
    </recommendedName>
</protein>
<keyword evidence="1" id="KW-1133">Transmembrane helix</keyword>
<accession>A0A840RGG3</accession>
<keyword evidence="1" id="KW-0812">Transmembrane</keyword>
<evidence type="ECO:0000313" key="3">
    <source>
        <dbReference type="EMBL" id="MBB5191382.1"/>
    </source>
</evidence>
<keyword evidence="4" id="KW-1185">Reference proteome</keyword>
<comment type="caution">
    <text evidence="3">The sequence shown here is derived from an EMBL/GenBank/DDBJ whole genome shotgun (WGS) entry which is preliminary data.</text>
</comment>
<dbReference type="RefSeq" id="WP_184100340.1">
    <property type="nucleotide sequence ID" value="NZ_JACHHN010000004.1"/>
</dbReference>
<feature type="domain" description="EF-hand" evidence="2">
    <location>
        <begin position="207"/>
        <end position="242"/>
    </location>
</feature>
<dbReference type="PROSITE" id="PS00018">
    <property type="entry name" value="EF_HAND_1"/>
    <property type="match status" value="1"/>
</dbReference>
<feature type="transmembrane region" description="Helical" evidence="1">
    <location>
        <begin position="44"/>
        <end position="60"/>
    </location>
</feature>